<dbReference type="GO" id="GO:0034458">
    <property type="term" value="F:3'-5' RNA helicase activity"/>
    <property type="evidence" value="ECO:0007669"/>
    <property type="project" value="TreeGrafter"/>
</dbReference>
<dbReference type="InterPro" id="IPR011709">
    <property type="entry name" value="DEAD-box_helicase_OB_fold"/>
</dbReference>
<keyword evidence="5" id="KW-0378">Hydrolase</keyword>
<feature type="compositionally biased region" description="Basic and acidic residues" evidence="11">
    <location>
        <begin position="606"/>
        <end position="618"/>
    </location>
</feature>
<feature type="region of interest" description="Disordered" evidence="11">
    <location>
        <begin position="710"/>
        <end position="742"/>
    </location>
</feature>
<feature type="domain" description="DEUBAD" evidence="14">
    <location>
        <begin position="223"/>
        <end position="334"/>
    </location>
</feature>
<proteinExistence type="inferred from homology"/>
<evidence type="ECO:0000256" key="6">
    <source>
        <dbReference type="ARBA" id="ARBA00022806"/>
    </source>
</evidence>
<evidence type="ECO:0000256" key="7">
    <source>
        <dbReference type="ARBA" id="ARBA00022840"/>
    </source>
</evidence>
<dbReference type="Proteomes" id="UP000187455">
    <property type="component" value="Unassembled WGS sequence"/>
</dbReference>
<gene>
    <name evidence="16" type="ORF">AYI68_g2711</name>
</gene>
<dbReference type="OrthoDB" id="10253254at2759"/>
<accession>A0A1R0H211</accession>
<reference evidence="16 17" key="1">
    <citation type="journal article" date="2016" name="Mol. Biol. Evol.">
        <title>Genome-Wide Survey of Gut Fungi (Harpellales) Reveals the First Horizontally Transferred Ubiquitin Gene from a Mosquito Host.</title>
        <authorList>
            <person name="Wang Y."/>
            <person name="White M.M."/>
            <person name="Kvist S."/>
            <person name="Moncalvo J.M."/>
        </authorList>
    </citation>
    <scope>NUCLEOTIDE SEQUENCE [LARGE SCALE GENOMIC DNA]</scope>
    <source>
        <strain evidence="16 17">ALG-7-W6</strain>
    </source>
</reference>
<keyword evidence="8" id="KW-0539">Nucleus</keyword>
<comment type="catalytic activity">
    <reaction evidence="10">
        <text>ATP + H2O = ADP + phosphate + H(+)</text>
        <dbReference type="Rhea" id="RHEA:13065"/>
        <dbReference type="ChEBI" id="CHEBI:15377"/>
        <dbReference type="ChEBI" id="CHEBI:15378"/>
        <dbReference type="ChEBI" id="CHEBI:30616"/>
        <dbReference type="ChEBI" id="CHEBI:43474"/>
        <dbReference type="ChEBI" id="CHEBI:456216"/>
        <dbReference type="EC" id="3.6.4.13"/>
    </reaction>
</comment>
<dbReference type="InterPro" id="IPR038633">
    <property type="entry name" value="Rpn13/ADRM1_Pru_sf"/>
</dbReference>
<evidence type="ECO:0000256" key="11">
    <source>
        <dbReference type="SAM" id="MobiDB-lite"/>
    </source>
</evidence>
<dbReference type="Gene3D" id="1.10.2020.20">
    <property type="match status" value="1"/>
</dbReference>
<dbReference type="SUPFAM" id="SSF52540">
    <property type="entry name" value="P-loop containing nucleoside triphosphate hydrolases"/>
    <property type="match status" value="1"/>
</dbReference>
<comment type="caution">
    <text evidence="16">The sequence shown here is derived from an EMBL/GenBank/DDBJ whole genome shotgun (WGS) entry which is preliminary data.</text>
</comment>
<evidence type="ECO:0000259" key="15">
    <source>
        <dbReference type="PROSITE" id="PS51917"/>
    </source>
</evidence>
<evidence type="ECO:0000256" key="2">
    <source>
        <dbReference type="ARBA" id="ARBA00012552"/>
    </source>
</evidence>
<dbReference type="InterPro" id="IPR048333">
    <property type="entry name" value="HA2_WH"/>
</dbReference>
<feature type="compositionally biased region" description="Polar residues" evidence="11">
    <location>
        <begin position="726"/>
        <end position="741"/>
    </location>
</feature>
<dbReference type="GO" id="GO:0003723">
    <property type="term" value="F:RNA binding"/>
    <property type="evidence" value="ECO:0007669"/>
    <property type="project" value="TreeGrafter"/>
</dbReference>
<dbReference type="GO" id="GO:0000398">
    <property type="term" value="P:mRNA splicing, via spliceosome"/>
    <property type="evidence" value="ECO:0007669"/>
    <property type="project" value="UniProtKB-ARBA"/>
</dbReference>
<dbReference type="InterPro" id="IPR044867">
    <property type="entry name" value="DEUBAD_dom"/>
</dbReference>
<keyword evidence="17" id="KW-1185">Reference proteome</keyword>
<dbReference type="GO" id="GO:0005634">
    <property type="term" value="C:nucleus"/>
    <property type="evidence" value="ECO:0007669"/>
    <property type="project" value="UniProtKB-SubCell"/>
</dbReference>
<dbReference type="InterPro" id="IPR011545">
    <property type="entry name" value="DEAD/DEAH_box_helicase_dom"/>
</dbReference>
<dbReference type="Pfam" id="PF16550">
    <property type="entry name" value="RPN13_C"/>
    <property type="match status" value="1"/>
</dbReference>
<dbReference type="PROSITE" id="PS00690">
    <property type="entry name" value="DEAH_ATP_HELICASE"/>
    <property type="match status" value="1"/>
</dbReference>
<keyword evidence="4" id="KW-0547">Nucleotide-binding</keyword>
<dbReference type="CDD" id="cd18791">
    <property type="entry name" value="SF2_C_RHA"/>
    <property type="match status" value="1"/>
</dbReference>
<dbReference type="InterPro" id="IPR027417">
    <property type="entry name" value="P-loop_NTPase"/>
</dbReference>
<evidence type="ECO:0000256" key="1">
    <source>
        <dbReference type="ARBA" id="ARBA00004123"/>
    </source>
</evidence>
<dbReference type="InterPro" id="IPR007502">
    <property type="entry name" value="Helicase-assoc_dom"/>
</dbReference>
<dbReference type="FunFam" id="1.20.120.1080:FF:000018">
    <property type="entry name" value="Pre-mRNA-splicing factor ATP-dependent RNA helicase prp16"/>
    <property type="match status" value="1"/>
</dbReference>
<dbReference type="InterPro" id="IPR001650">
    <property type="entry name" value="Helicase_C-like"/>
</dbReference>
<evidence type="ECO:0000259" key="14">
    <source>
        <dbReference type="PROSITE" id="PS51916"/>
    </source>
</evidence>
<feature type="compositionally biased region" description="Basic and acidic residues" evidence="11">
    <location>
        <begin position="710"/>
        <end position="723"/>
    </location>
</feature>
<feature type="compositionally biased region" description="Basic and acidic residues" evidence="11">
    <location>
        <begin position="520"/>
        <end position="540"/>
    </location>
</feature>
<dbReference type="GO" id="GO:0016787">
    <property type="term" value="F:hydrolase activity"/>
    <property type="evidence" value="ECO:0007669"/>
    <property type="project" value="UniProtKB-KW"/>
</dbReference>
<feature type="compositionally biased region" description="Basic and acidic residues" evidence="11">
    <location>
        <begin position="575"/>
        <end position="597"/>
    </location>
</feature>
<dbReference type="InterPro" id="IPR014001">
    <property type="entry name" value="Helicase_ATP-bd"/>
</dbReference>
<dbReference type="Pfam" id="PF07717">
    <property type="entry name" value="OB_NTP_bind"/>
    <property type="match status" value="1"/>
</dbReference>
<dbReference type="Pfam" id="PF21010">
    <property type="entry name" value="HA2_C"/>
    <property type="match status" value="1"/>
</dbReference>
<dbReference type="InterPro" id="IPR002464">
    <property type="entry name" value="DNA/RNA_helicase_DEAH_CS"/>
</dbReference>
<evidence type="ECO:0000259" key="13">
    <source>
        <dbReference type="PROSITE" id="PS51194"/>
    </source>
</evidence>
<dbReference type="Gene3D" id="2.30.29.70">
    <property type="entry name" value="Proteasomal ubiquitin receptor Rpn13/ADRM1"/>
    <property type="match status" value="1"/>
</dbReference>
<dbReference type="Gene3D" id="1.20.120.1080">
    <property type="match status" value="1"/>
</dbReference>
<organism evidence="16 17">
    <name type="scientific">Smittium mucronatum</name>
    <dbReference type="NCBI Taxonomy" id="133383"/>
    <lineage>
        <taxon>Eukaryota</taxon>
        <taxon>Fungi</taxon>
        <taxon>Fungi incertae sedis</taxon>
        <taxon>Zoopagomycota</taxon>
        <taxon>Kickxellomycotina</taxon>
        <taxon>Harpellomycetes</taxon>
        <taxon>Harpellales</taxon>
        <taxon>Legeriomycetaceae</taxon>
        <taxon>Smittium</taxon>
    </lineage>
</organism>
<dbReference type="Pfam" id="PF04408">
    <property type="entry name" value="WHD_HA2"/>
    <property type="match status" value="1"/>
</dbReference>
<feature type="compositionally biased region" description="Low complexity" evidence="11">
    <location>
        <begin position="562"/>
        <end position="573"/>
    </location>
</feature>
<dbReference type="PANTHER" id="PTHR18934">
    <property type="entry name" value="ATP-DEPENDENT RNA HELICASE"/>
    <property type="match status" value="1"/>
</dbReference>
<feature type="domain" description="Helicase C-terminal" evidence="13">
    <location>
        <begin position="1108"/>
        <end position="1298"/>
    </location>
</feature>
<evidence type="ECO:0000256" key="8">
    <source>
        <dbReference type="ARBA" id="ARBA00023242"/>
    </source>
</evidence>
<dbReference type="Gene3D" id="3.40.50.300">
    <property type="entry name" value="P-loop containing nucleotide triphosphate hydrolases"/>
    <property type="match status" value="2"/>
</dbReference>
<dbReference type="PROSITE" id="PS51916">
    <property type="entry name" value="DEUBAD"/>
    <property type="match status" value="1"/>
</dbReference>
<evidence type="ECO:0000256" key="9">
    <source>
        <dbReference type="ARBA" id="ARBA00038040"/>
    </source>
</evidence>
<evidence type="ECO:0000256" key="5">
    <source>
        <dbReference type="ARBA" id="ARBA00022801"/>
    </source>
</evidence>
<dbReference type="InterPro" id="IPR038108">
    <property type="entry name" value="RPN13_DEUBAD_sf"/>
</dbReference>
<feature type="compositionally biased region" description="Low complexity" evidence="11">
    <location>
        <begin position="890"/>
        <end position="904"/>
    </location>
</feature>
<dbReference type="Pfam" id="PF00270">
    <property type="entry name" value="DEAD"/>
    <property type="match status" value="1"/>
</dbReference>
<name>A0A1R0H211_9FUNG</name>
<dbReference type="FunFam" id="3.40.50.300:FF:003016">
    <property type="entry name" value="DEAH-box helicase 9"/>
    <property type="match status" value="1"/>
</dbReference>
<dbReference type="Pfam" id="PF04683">
    <property type="entry name" value="Rpn13_ADRM1_Pru"/>
    <property type="match status" value="1"/>
</dbReference>
<keyword evidence="7" id="KW-0067">ATP-binding</keyword>
<dbReference type="PROSITE" id="PS51917">
    <property type="entry name" value="PRU"/>
    <property type="match status" value="1"/>
</dbReference>
<feature type="domain" description="Pru" evidence="15">
    <location>
        <begin position="1"/>
        <end position="118"/>
    </location>
</feature>
<feature type="compositionally biased region" description="Acidic residues" evidence="11">
    <location>
        <begin position="853"/>
        <end position="867"/>
    </location>
</feature>
<dbReference type="InterPro" id="IPR044868">
    <property type="entry name" value="Rpn13/ADRM1_Pru"/>
</dbReference>
<protein>
    <recommendedName>
        <fullName evidence="2">RNA helicase</fullName>
        <ecNumber evidence="2">3.6.4.13</ecNumber>
    </recommendedName>
</protein>
<dbReference type="PROSITE" id="PS51194">
    <property type="entry name" value="HELICASE_CTER"/>
    <property type="match status" value="1"/>
</dbReference>
<evidence type="ECO:0000313" key="17">
    <source>
        <dbReference type="Proteomes" id="UP000187455"/>
    </source>
</evidence>
<feature type="region of interest" description="Disordered" evidence="11">
    <location>
        <begin position="466"/>
        <end position="656"/>
    </location>
</feature>
<dbReference type="SMART" id="SM00847">
    <property type="entry name" value="HA2"/>
    <property type="match status" value="1"/>
</dbReference>
<dbReference type="PANTHER" id="PTHR18934:SF91">
    <property type="entry name" value="PRE-MRNA-SPLICING FACTOR ATP-DEPENDENT RNA HELICASE PRP16"/>
    <property type="match status" value="1"/>
</dbReference>
<dbReference type="GO" id="GO:1990904">
    <property type="term" value="C:ribonucleoprotein complex"/>
    <property type="evidence" value="ECO:0007669"/>
    <property type="project" value="UniProtKB-ARBA"/>
</dbReference>
<keyword evidence="6 16" id="KW-0347">Helicase</keyword>
<dbReference type="EMBL" id="LSSL01001044">
    <property type="protein sequence ID" value="OLY83158.1"/>
    <property type="molecule type" value="Genomic_DNA"/>
</dbReference>
<feature type="compositionally biased region" description="Low complexity" evidence="11">
    <location>
        <begin position="500"/>
        <end position="513"/>
    </location>
</feature>
<dbReference type="PROSITE" id="PS51192">
    <property type="entry name" value="HELICASE_ATP_BIND_1"/>
    <property type="match status" value="1"/>
</dbReference>
<evidence type="ECO:0000313" key="16">
    <source>
        <dbReference type="EMBL" id="OLY83158.1"/>
    </source>
</evidence>
<sequence length="1615" mass="182726">MTSLFDSNPHSRFRNLSNPNYLLEFKAGRCIRDGETDWDDDDGMAKFCWKPLGSSEAEESWIVFPGDIVFSKVKESSGRVYVLKFFSSPERQFFWMQEPDEKKDRSIAATVSKLINGSEMDFEMEEVHDTPLSNTFSDPNNFSGSNSGLNSAINNHNEHSAVAQEAHTNLNSTLSTAFVGGVPSNMASSSSSHIIHDDISSSLASTKPDLQDLKSIIENIRVPQTYKDSPLKLSNVISPDVLLPLLNDPDFCNVLFPQLPEGVPKTKEELENTIRSPQFENSIQSLSFALESGQMAPLAQSLGLHPDSLSSRMDKSHSQIISNLQDIVKNNVIVDKIIQFARDNSSFDTFKIRCGALARLDADFLSKIYNEFQNSTKIPVPISKPSSQPSLENDFSSGGLIIMKKNSDKKQNDQPKTSILGLDKLADLKRSQALSFDLEDSPNPNPVKVRDFEFKKPDGSILSQFKRKHRADTPSLGTGLSQEAESRVLDRKRRARPSGTSSAITNSNSKSSTLDSNRSYYHEHSKYNNHDSRTQKKDFQNNDSFRNTLHHHHQERLDSDRSSSSNRFSSNSDYPKFENSRTRDHNSDQSRAHDRSYTRSSSKFDYNNDSRTQKKSSEWDYPTPKINSSRYRDTIPEYPRQSTRSDRSNTRVGSKYSISEKNINEIDPLDEKNWKEEQTRLDREWYSIDETGAQDDVHNSFADYTDYDNQREQKLKSSSKPDPDSTESLSARQKQYNQDTQMWERNRLLQSGIAMNRLEANDDDDMTEDRVHLLVHDIKPPFLDGRMVYSTQIGTVSTVRDPTSDLAIFSRKGSRLVIEKRSQREREKATAAAANLAGTVLGNVLGVKDADVENEESQDVDPQDTDINESKNSYSNSSFNNKNKHKHPDGSSTSKGSSNFSTTKSLKEQREYLPAFACRDDLMRIIRDNQVVIVVGETGSGKTTQLAQYMMENGFSKYGLIGCTQPRRVAAMSVAKRVSEEMGVSLGEEVGYAIRFEDCTSQKTKIKYMTDGVLLRESLNDRDLDKYSAIIMDEAHERALNTDVLLGLLKQVVSRRNDLKLIVTSATMNAERFSNFFANAPIFTIPGRTFPVEVLFSKTPCEDYVESAVKQIIAIHLSQPAGDILVFMTGQEDIEVTCQVVSERLKDVDGAPKLSVLPIYSQLPADLQSKIFDASEDGVVFFFFFFHSEAGFLFNHRIQKITFFLFYGKVDGVRYVVDSGYYKLKVYNQRIGMDTLQITPISQANANQRSGRAGRTGPGVAYRLYTESAYKNEMFQSPIPEIQRTNLSNVVLLLKSLGIKNLLEFDFMDPPPQDNILNSMYQLWILGALDNLGQITELGLRMVELPLDPSLAKLMVSAVDLGCVAEAATIVSMLSVPSVFYRPKERVEESDAMREKFFVPESDHLTLLNVYALWKSNGCRDYWCAKHFIQSKSMRKANEVRSQLIEIMTNKLKIKYTSSGKDWDIVRKCICNAYFHHAALVRSLGTYRNLRTGMPCHLHPTSALYGMGYTPDYIVYHELIYTSKEYMQCVTAVDPHWLAEMGPMFFSIKQTGYSRLDMLKDNSIIQKNLEIEHRAMTRADTLNKNESFKNRRIKTGSAASRSEIVTPGLKSKFKN</sequence>
<feature type="compositionally biased region" description="Low complexity" evidence="11">
    <location>
        <begin position="870"/>
        <end position="881"/>
    </location>
</feature>
<dbReference type="SMART" id="SM00487">
    <property type="entry name" value="DEXDc"/>
    <property type="match status" value="1"/>
</dbReference>
<evidence type="ECO:0000256" key="10">
    <source>
        <dbReference type="ARBA" id="ARBA00047984"/>
    </source>
</evidence>
<dbReference type="GO" id="GO:0005524">
    <property type="term" value="F:ATP binding"/>
    <property type="evidence" value="ECO:0007669"/>
    <property type="project" value="UniProtKB-KW"/>
</dbReference>
<evidence type="ECO:0000256" key="4">
    <source>
        <dbReference type="ARBA" id="ARBA00022741"/>
    </source>
</evidence>
<dbReference type="FunFam" id="3.40.50.300:FF:000615">
    <property type="entry name" value="pre-mRNA-splicing factor ATP-dependent RNA helicase DEAH7"/>
    <property type="match status" value="1"/>
</dbReference>
<keyword evidence="3" id="KW-0507">mRNA processing</keyword>
<dbReference type="EC" id="3.6.4.13" evidence="2"/>
<evidence type="ECO:0000256" key="3">
    <source>
        <dbReference type="ARBA" id="ARBA00022664"/>
    </source>
</evidence>
<comment type="subcellular location">
    <subcellularLocation>
        <location evidence="1">Nucleus</location>
    </subcellularLocation>
</comment>
<dbReference type="STRING" id="133383.A0A1R0H211"/>
<dbReference type="InterPro" id="IPR032368">
    <property type="entry name" value="RPN13_DEUBAD"/>
</dbReference>
<comment type="similarity">
    <text evidence="9">Belongs to the DEAD box helicase family. DEAH subfamily. PRP16 sub-subfamily.</text>
</comment>
<feature type="region of interest" description="Disordered" evidence="11">
    <location>
        <begin position="853"/>
        <end position="905"/>
    </location>
</feature>
<evidence type="ECO:0000259" key="12">
    <source>
        <dbReference type="PROSITE" id="PS51192"/>
    </source>
</evidence>
<feature type="domain" description="Helicase ATP-binding" evidence="12">
    <location>
        <begin position="923"/>
        <end position="1086"/>
    </location>
</feature>